<keyword evidence="1 2" id="KW-0436">Ligase</keyword>
<dbReference type="HAMAP" id="MF_01867">
    <property type="entry name" value="BshC"/>
    <property type="match status" value="1"/>
</dbReference>
<dbReference type="EMBL" id="BMOF01000002">
    <property type="protein sequence ID" value="GGJ92416.1"/>
    <property type="molecule type" value="Genomic_DNA"/>
</dbReference>
<dbReference type="AlphaFoldDB" id="A0A8J3FCN4"/>
<evidence type="ECO:0000256" key="1">
    <source>
        <dbReference type="ARBA" id="ARBA00022598"/>
    </source>
</evidence>
<dbReference type="RefSeq" id="WP_188816587.1">
    <property type="nucleotide sequence ID" value="NZ_BMOF01000002.1"/>
</dbReference>
<proteinExistence type="inferred from homology"/>
<evidence type="ECO:0000259" key="4">
    <source>
        <dbReference type="Pfam" id="PF24850"/>
    </source>
</evidence>
<dbReference type="InterPro" id="IPR011199">
    <property type="entry name" value="Bacillithiol_biosynth_BshC"/>
</dbReference>
<dbReference type="EC" id="6.-.-.-" evidence="2"/>
<sequence>MEIVKTAWPALSPFVRDYVDGRAAARARFVYPPFDATTWDARAARLRYPAERRAALADALAAFNRAVGNHPAALANVERLRDPAALVVVGGQQAGLLTGPLYTVYKALTLIRVARREEARLGRPVVPVFWIAGEDHDVAEPGHVTVLTPDRTLETVRLSIQPKARVSVSRWRLPPGELEAVVERVFALLPDTEFKPAWREKLLAFAAESDTLVTFFARVMAELFGKHGLVLLDSGDVNLAPLKVDAFRAAVERNDDLRAALAQNAAWFVAQGLTPQVDVRDGDAHLFWTGAGERKKLWVRDGAFVTDDGTLHLTPAELARRVTDAPEEFSADVVTRPLTQEALLPVLAFVGGPGEIAYWGLYKELFALAGWEMPPVVPRLSVTLVEGTLQKALRRAGLSPREALVDPDALEAAWRKGLGVLDFDAAFAEAETALADLYARLAERFAPLGQAARDLTEASRARAQEGLAWLRRRLEREWEARHEASLRQLRRVRLSLWPKDRLQERVFNVFAYLVRYDGLVDRLLDALGEPDGRHAIVLL</sequence>
<dbReference type="Pfam" id="PF10079">
    <property type="entry name" value="Rossmann-like_BshC"/>
    <property type="match status" value="1"/>
</dbReference>
<evidence type="ECO:0000313" key="6">
    <source>
        <dbReference type="Proteomes" id="UP000637720"/>
    </source>
</evidence>
<evidence type="ECO:0000259" key="3">
    <source>
        <dbReference type="Pfam" id="PF10079"/>
    </source>
</evidence>
<feature type="domain" description="Bacillithiol biosynthesis BshC N-terminal Rossmann-like" evidence="3">
    <location>
        <begin position="1"/>
        <end position="380"/>
    </location>
</feature>
<keyword evidence="6" id="KW-1185">Reference proteome</keyword>
<accession>A0A8J3FCN4</accession>
<reference evidence="5" key="1">
    <citation type="journal article" date="2014" name="Int. J. Syst. Evol. Microbiol.">
        <title>Complete genome sequence of Corynebacterium casei LMG S-19264T (=DSM 44701T), isolated from a smear-ripened cheese.</title>
        <authorList>
            <consortium name="US DOE Joint Genome Institute (JGI-PGF)"/>
            <person name="Walter F."/>
            <person name="Albersmeier A."/>
            <person name="Kalinowski J."/>
            <person name="Ruckert C."/>
        </authorList>
    </citation>
    <scope>NUCLEOTIDE SEQUENCE</scope>
    <source>
        <strain evidence="5">JCM 14719</strain>
    </source>
</reference>
<dbReference type="NCBIfam" id="TIGR03998">
    <property type="entry name" value="thiol_BshC"/>
    <property type="match status" value="1"/>
</dbReference>
<dbReference type="GO" id="GO:0016874">
    <property type="term" value="F:ligase activity"/>
    <property type="evidence" value="ECO:0007669"/>
    <property type="project" value="UniProtKB-UniRule"/>
</dbReference>
<evidence type="ECO:0000256" key="2">
    <source>
        <dbReference type="HAMAP-Rule" id="MF_01867"/>
    </source>
</evidence>
<dbReference type="InterPro" id="IPR055398">
    <property type="entry name" value="Rossmann-like_BshC"/>
</dbReference>
<organism evidence="5 6">
    <name type="scientific">Calditerricola satsumensis</name>
    <dbReference type="NCBI Taxonomy" id="373054"/>
    <lineage>
        <taxon>Bacteria</taxon>
        <taxon>Bacillati</taxon>
        <taxon>Bacillota</taxon>
        <taxon>Bacilli</taxon>
        <taxon>Bacillales</taxon>
        <taxon>Bacillaceae</taxon>
        <taxon>Calditerricola</taxon>
    </lineage>
</organism>
<comment type="caution">
    <text evidence="5">The sequence shown here is derived from an EMBL/GenBank/DDBJ whole genome shotgun (WGS) entry which is preliminary data.</text>
</comment>
<dbReference type="InterPro" id="IPR055399">
    <property type="entry name" value="CC_BshC"/>
</dbReference>
<name>A0A8J3FCN4_9BACI</name>
<feature type="domain" description="Bacillithiol biosynthesis BshC C-terminal coiled-coil" evidence="4">
    <location>
        <begin position="382"/>
        <end position="538"/>
    </location>
</feature>
<dbReference type="Proteomes" id="UP000637720">
    <property type="component" value="Unassembled WGS sequence"/>
</dbReference>
<dbReference type="PIRSF" id="PIRSF012535">
    <property type="entry name" value="UCP012535"/>
    <property type="match status" value="1"/>
</dbReference>
<comment type="similarity">
    <text evidence="2">Belongs to the BshC family.</text>
</comment>
<dbReference type="Pfam" id="PF24850">
    <property type="entry name" value="CC_BshC"/>
    <property type="match status" value="1"/>
</dbReference>
<gene>
    <name evidence="2 5" type="primary">bshC</name>
    <name evidence="5" type="ORF">GCM10007043_02600</name>
</gene>
<comment type="function">
    <text evidence="2">Involved in bacillithiol (BSH) biosynthesis. May catalyze the last step of the pathway, the addition of cysteine to glucosamine malate (GlcN-Mal) to generate BSH.</text>
</comment>
<evidence type="ECO:0000313" key="5">
    <source>
        <dbReference type="EMBL" id="GGJ92416.1"/>
    </source>
</evidence>
<protein>
    <recommendedName>
        <fullName evidence="2">Putative cysteine ligase BshC</fullName>
        <ecNumber evidence="2">6.-.-.-</ecNumber>
    </recommendedName>
</protein>
<reference evidence="5" key="2">
    <citation type="submission" date="2020-09" db="EMBL/GenBank/DDBJ databases">
        <authorList>
            <person name="Sun Q."/>
            <person name="Ohkuma M."/>
        </authorList>
    </citation>
    <scope>NUCLEOTIDE SEQUENCE</scope>
    <source>
        <strain evidence="5">JCM 14719</strain>
    </source>
</reference>